<dbReference type="PANTHER" id="PTHR10161">
    <property type="entry name" value="TARTRATE-RESISTANT ACID PHOSPHATASE TYPE 5"/>
    <property type="match status" value="1"/>
</dbReference>
<accession>A0A7J7LVJ4</accession>
<organism evidence="4 5">
    <name type="scientific">Kingdonia uniflora</name>
    <dbReference type="NCBI Taxonomy" id="39325"/>
    <lineage>
        <taxon>Eukaryota</taxon>
        <taxon>Viridiplantae</taxon>
        <taxon>Streptophyta</taxon>
        <taxon>Embryophyta</taxon>
        <taxon>Tracheophyta</taxon>
        <taxon>Spermatophyta</taxon>
        <taxon>Magnoliopsida</taxon>
        <taxon>Ranunculales</taxon>
        <taxon>Circaeasteraceae</taxon>
        <taxon>Kingdonia</taxon>
    </lineage>
</organism>
<gene>
    <name evidence="4" type="ORF">GIB67_008836</name>
</gene>
<name>A0A7J7LVJ4_9MAGN</name>
<evidence type="ECO:0000256" key="3">
    <source>
        <dbReference type="SAM" id="MobiDB-lite"/>
    </source>
</evidence>
<dbReference type="InterPro" id="IPR051558">
    <property type="entry name" value="Metallophosphoesterase_PAP"/>
</dbReference>
<evidence type="ECO:0000256" key="2">
    <source>
        <dbReference type="ARBA" id="ARBA00022801"/>
    </source>
</evidence>
<keyword evidence="5" id="KW-1185">Reference proteome</keyword>
<evidence type="ECO:0000256" key="1">
    <source>
        <dbReference type="ARBA" id="ARBA00022729"/>
    </source>
</evidence>
<reference evidence="4 5" key="1">
    <citation type="journal article" date="2020" name="IScience">
        <title>Genome Sequencing of the Endangered Kingdonia uniflora (Circaeasteraceae, Ranunculales) Reveals Potential Mechanisms of Evolutionary Specialization.</title>
        <authorList>
            <person name="Sun Y."/>
            <person name="Deng T."/>
            <person name="Zhang A."/>
            <person name="Moore M.J."/>
            <person name="Landis J.B."/>
            <person name="Lin N."/>
            <person name="Zhang H."/>
            <person name="Zhang X."/>
            <person name="Huang J."/>
            <person name="Zhang X."/>
            <person name="Sun H."/>
            <person name="Wang H."/>
        </authorList>
    </citation>
    <scope>NUCLEOTIDE SEQUENCE [LARGE SCALE GENOMIC DNA]</scope>
    <source>
        <strain evidence="4">TB1705</strain>
        <tissue evidence="4">Leaf</tissue>
    </source>
</reference>
<proteinExistence type="predicted"/>
<feature type="region of interest" description="Disordered" evidence="3">
    <location>
        <begin position="57"/>
        <end position="80"/>
    </location>
</feature>
<keyword evidence="1" id="KW-0732">Signal</keyword>
<dbReference type="Gene3D" id="3.60.21.10">
    <property type="match status" value="1"/>
</dbReference>
<evidence type="ECO:0000313" key="4">
    <source>
        <dbReference type="EMBL" id="KAF6146550.1"/>
    </source>
</evidence>
<dbReference type="PANTHER" id="PTHR10161:SF14">
    <property type="entry name" value="TARTRATE-RESISTANT ACID PHOSPHATASE TYPE 5"/>
    <property type="match status" value="1"/>
</dbReference>
<dbReference type="EMBL" id="JACGCM010001965">
    <property type="protein sequence ID" value="KAF6146550.1"/>
    <property type="molecule type" value="Genomic_DNA"/>
</dbReference>
<comment type="caution">
    <text evidence="4">The sequence shown here is derived from an EMBL/GenBank/DDBJ whole genome shotgun (WGS) entry which is preliminary data.</text>
</comment>
<dbReference type="AlphaFoldDB" id="A0A7J7LVJ4"/>
<evidence type="ECO:0000313" key="5">
    <source>
        <dbReference type="Proteomes" id="UP000541444"/>
    </source>
</evidence>
<keyword evidence="2" id="KW-0378">Hydrolase</keyword>
<feature type="compositionally biased region" description="Basic and acidic residues" evidence="3">
    <location>
        <begin position="57"/>
        <end position="66"/>
    </location>
</feature>
<sequence>MRLKSTSKNIVGLPLVLGRGYNIEGLEVTEFAEAIRSLHTDMLQHLDDVYTGVKDRVDRHQHEGLRPEPPASPTPKSLAPPLDIDEILDQRVDDLGRREFLICWVEKGTYFPPVIELYVRASLGRSFAVVAKGFSIQFLTSGGGSKVWKGAGLDRDREGLKFYYDGQGFMSMQLSETDAEIKFYDVYGCALHQS</sequence>
<dbReference type="InterPro" id="IPR029052">
    <property type="entry name" value="Metallo-depent_PP-like"/>
</dbReference>
<dbReference type="Proteomes" id="UP000541444">
    <property type="component" value="Unassembled WGS sequence"/>
</dbReference>
<dbReference type="OrthoDB" id="411211at2759"/>
<protein>
    <submittedName>
        <fullName evidence="4">Uncharacterized protein</fullName>
    </submittedName>
</protein>
<dbReference type="GO" id="GO:0016787">
    <property type="term" value="F:hydrolase activity"/>
    <property type="evidence" value="ECO:0007669"/>
    <property type="project" value="UniProtKB-KW"/>
</dbReference>